<dbReference type="PROSITE" id="PS50075">
    <property type="entry name" value="CARRIER"/>
    <property type="match status" value="1"/>
</dbReference>
<dbReference type="RefSeq" id="WP_229641632.1">
    <property type="nucleotide sequence ID" value="NZ_JADWDC010000046.1"/>
</dbReference>
<name>A0A964BRY5_9CYAN</name>
<dbReference type="Gene3D" id="1.10.1200.10">
    <property type="entry name" value="ACP-like"/>
    <property type="match status" value="1"/>
</dbReference>
<dbReference type="SUPFAM" id="SSF56801">
    <property type="entry name" value="Acetyl-CoA synthetase-like"/>
    <property type="match status" value="1"/>
</dbReference>
<dbReference type="CDD" id="cd05930">
    <property type="entry name" value="A_NRPS"/>
    <property type="match status" value="1"/>
</dbReference>
<comment type="caution">
    <text evidence="5">The sequence shown here is derived from an EMBL/GenBank/DDBJ whole genome shotgun (WGS) entry which is preliminary data.</text>
</comment>
<evidence type="ECO:0000256" key="2">
    <source>
        <dbReference type="ARBA" id="ARBA00022450"/>
    </source>
</evidence>
<evidence type="ECO:0000313" key="6">
    <source>
        <dbReference type="Proteomes" id="UP000729733"/>
    </source>
</evidence>
<dbReference type="InterPro" id="IPR042099">
    <property type="entry name" value="ANL_N_sf"/>
</dbReference>
<dbReference type="InterPro" id="IPR045851">
    <property type="entry name" value="AMP-bd_C_sf"/>
</dbReference>
<keyword evidence="6" id="KW-1185">Reference proteome</keyword>
<dbReference type="InterPro" id="IPR020802">
    <property type="entry name" value="TesA-like"/>
</dbReference>
<dbReference type="InterPro" id="IPR025714">
    <property type="entry name" value="Methyltranfer_dom"/>
</dbReference>
<dbReference type="Proteomes" id="UP000729733">
    <property type="component" value="Unassembled WGS sequence"/>
</dbReference>
<evidence type="ECO:0000313" key="5">
    <source>
        <dbReference type="EMBL" id="MCC0178534.1"/>
    </source>
</evidence>
<evidence type="ECO:0000259" key="4">
    <source>
        <dbReference type="PROSITE" id="PS50075"/>
    </source>
</evidence>
<dbReference type="SMART" id="SM00824">
    <property type="entry name" value="PKS_TE"/>
    <property type="match status" value="1"/>
</dbReference>
<dbReference type="Pfam" id="PF00975">
    <property type="entry name" value="Thioesterase"/>
    <property type="match status" value="1"/>
</dbReference>
<keyword evidence="3" id="KW-0597">Phosphoprotein</keyword>
<dbReference type="Gene3D" id="3.30.300.30">
    <property type="match status" value="1"/>
</dbReference>
<dbReference type="AlphaFoldDB" id="A0A964BRY5"/>
<dbReference type="SUPFAM" id="SSF53474">
    <property type="entry name" value="alpha/beta-Hydrolases"/>
    <property type="match status" value="1"/>
</dbReference>
<dbReference type="PANTHER" id="PTHR45527">
    <property type="entry name" value="NONRIBOSOMAL PEPTIDE SYNTHETASE"/>
    <property type="match status" value="1"/>
</dbReference>
<dbReference type="CDD" id="cd02440">
    <property type="entry name" value="AdoMet_MTases"/>
    <property type="match status" value="1"/>
</dbReference>
<dbReference type="Pfam" id="PF13847">
    <property type="entry name" value="Methyltransf_31"/>
    <property type="match status" value="1"/>
</dbReference>
<dbReference type="InterPro" id="IPR029058">
    <property type="entry name" value="AB_hydrolase_fold"/>
</dbReference>
<dbReference type="Gene3D" id="3.40.50.1820">
    <property type="entry name" value="alpha/beta hydrolase"/>
    <property type="match status" value="1"/>
</dbReference>
<dbReference type="PROSITE" id="PS00455">
    <property type="entry name" value="AMP_BINDING"/>
    <property type="match status" value="1"/>
</dbReference>
<dbReference type="Pfam" id="PF00501">
    <property type="entry name" value="AMP-binding"/>
    <property type="match status" value="2"/>
</dbReference>
<dbReference type="GO" id="GO:0043041">
    <property type="term" value="P:amino acid activation for nonribosomal peptide biosynthetic process"/>
    <property type="evidence" value="ECO:0007669"/>
    <property type="project" value="TreeGrafter"/>
</dbReference>
<accession>A0A964BRY5</accession>
<dbReference type="EMBL" id="JADWDC010000046">
    <property type="protein sequence ID" value="MCC0178534.1"/>
    <property type="molecule type" value="Genomic_DNA"/>
</dbReference>
<proteinExistence type="predicted"/>
<dbReference type="SUPFAM" id="SSF47336">
    <property type="entry name" value="ACP-like"/>
    <property type="match status" value="1"/>
</dbReference>
<protein>
    <submittedName>
        <fullName evidence="5">AMP-binding protein</fullName>
    </submittedName>
</protein>
<dbReference type="GO" id="GO:0005737">
    <property type="term" value="C:cytoplasm"/>
    <property type="evidence" value="ECO:0007669"/>
    <property type="project" value="TreeGrafter"/>
</dbReference>
<dbReference type="SUPFAM" id="SSF53335">
    <property type="entry name" value="S-adenosyl-L-methionine-dependent methyltransferases"/>
    <property type="match status" value="1"/>
</dbReference>
<gene>
    <name evidence="5" type="ORF">I4641_16280</name>
</gene>
<dbReference type="GO" id="GO:0044550">
    <property type="term" value="P:secondary metabolite biosynthetic process"/>
    <property type="evidence" value="ECO:0007669"/>
    <property type="project" value="TreeGrafter"/>
</dbReference>
<dbReference type="InterPro" id="IPR020845">
    <property type="entry name" value="AMP-binding_CS"/>
</dbReference>
<dbReference type="InterPro" id="IPR000873">
    <property type="entry name" value="AMP-dep_synth/lig_dom"/>
</dbReference>
<sequence length="1136" mass="127671">MMKIGDIQLGDLGRGDDADSISTLIYRYNDTTKSFPATANIGELFRHQVQKNSQAIAIVDRDRNITYAELDLYSDRIARFIQFNGLKQGDCVGAFFGCDFWLVVTLLGTLKAGAVYLPLNTDLPDSRLRDMIDQTSCRLLIGISNYIGRLNSLQYECSSVKTILCLDSHNIMAEAEAESPRMSPEVWDYTATTATTAIEASGWRHGLGGLVLTEVEIGEYLDNIEYKLKPYLNSNIRLLDIGCGSGLTMRRLAPQVGEYVGIDLASSALTWSQKLAEKNRLTNVHLLQLAAHELESLDFTQFDVIVIASVVQSFPGLNYLRQILTASLAQLNNGGIIFCSHIWNPSQRKVFINTVGSEAVEDSLFVHCDFWRDWQAHQARIQQVDITPLHLPETSTLGRYSYDVLLHTAQSANNLTSNVKPLKMQVDQRFLETLDKLPSPKGSHPDAPAYIIFTSGSTGRPKGVKVKTRSLINLLYWYQDLGNINSDTNLIQVISSNFDASIKNYLAPLLFGGKLILFQNKPFDPQALLQAISHHQINILNPGVPSMFYPVLELARANKYSELQSLKLLALGGEPPIMTRLRLWLTHTNCRAELVNIYGPTECTDIALCHQIKKEDWQLDSFPPIGKPLPNIRAYILNDRLNPQVLGAIGELYLAGEGLGIEYLGNPEKTAQAFIPDPFFSGKLMYRTGDLAYRRTDGSIVYSGRCDNQLKIRGVRIELEEIEQRMRTYPGVREAVILPFQDGEEHLELIGYVTPLSTVKELSVKLLHEWLTVELPTAMVPAKIYQIGNLPRNLNGKIDKRQLPNPKQIENIASNTDKLTQKPRTKTEQILLRIWHEVLSNSNIGIDDNFFDAGGHSLKTAVLASKISQYFDISFSVSQVYEAQTIAAQAKVIEAEYTLQQKFSAKNLHLLNHKGYPLLFCFPPISTSTWSFLDLAQELSSSYSVYAFDFLLTEDRIQQYARAIKSIAEDRPFALIGYSAGASLAFSVAQYLEAEKTKVAHLLILDSIWRTLSPAYSEVYIEQIVTHYLDNPRFDELYPESEGRQRWEERIRTFARVYSNGQDSGTIAAPITLITTTENNFNASNMQNWQEASRHSFQKILGNGHHDNLLERPNVSANAALIHETISISFEAMFEK</sequence>
<dbReference type="InterPro" id="IPR029063">
    <property type="entry name" value="SAM-dependent_MTases_sf"/>
</dbReference>
<keyword evidence="2" id="KW-0596">Phosphopantetheine</keyword>
<evidence type="ECO:0000256" key="3">
    <source>
        <dbReference type="ARBA" id="ARBA00022553"/>
    </source>
</evidence>
<dbReference type="Gene3D" id="3.40.50.12780">
    <property type="entry name" value="N-terminal domain of ligase-like"/>
    <property type="match status" value="2"/>
</dbReference>
<dbReference type="PANTHER" id="PTHR45527:SF1">
    <property type="entry name" value="FATTY ACID SYNTHASE"/>
    <property type="match status" value="1"/>
</dbReference>
<dbReference type="Gene3D" id="1.10.287.490">
    <property type="entry name" value="Helix hairpin bin"/>
    <property type="match status" value="1"/>
</dbReference>
<dbReference type="Pfam" id="PF00550">
    <property type="entry name" value="PP-binding"/>
    <property type="match status" value="1"/>
</dbReference>
<comment type="cofactor">
    <cofactor evidence="1">
        <name>pantetheine 4'-phosphate</name>
        <dbReference type="ChEBI" id="CHEBI:47942"/>
    </cofactor>
</comment>
<dbReference type="InterPro" id="IPR009081">
    <property type="entry name" value="PP-bd_ACP"/>
</dbReference>
<evidence type="ECO:0000256" key="1">
    <source>
        <dbReference type="ARBA" id="ARBA00001957"/>
    </source>
</evidence>
<reference evidence="5" key="1">
    <citation type="journal article" date="2021" name="Antonie Van Leeuwenhoek">
        <title>Draft genome and description of Waterburya agarophytonicola gen. nov. sp. nov. (Pleurocapsales, Cyanobacteria): a seaweed symbiont.</title>
        <authorList>
            <person name="Bonthond G."/>
            <person name="Shalygin S."/>
            <person name="Bayer T."/>
            <person name="Weinberger F."/>
        </authorList>
    </citation>
    <scope>NUCLEOTIDE SEQUENCE</scope>
    <source>
        <strain evidence="5">KI4</strain>
    </source>
</reference>
<dbReference type="InterPro" id="IPR001031">
    <property type="entry name" value="Thioesterase"/>
</dbReference>
<dbReference type="InterPro" id="IPR036736">
    <property type="entry name" value="ACP-like_sf"/>
</dbReference>
<dbReference type="GO" id="GO:0031177">
    <property type="term" value="F:phosphopantetheine binding"/>
    <property type="evidence" value="ECO:0007669"/>
    <property type="project" value="TreeGrafter"/>
</dbReference>
<dbReference type="FunFam" id="1.10.1200.10:FF:000005">
    <property type="entry name" value="Nonribosomal peptide synthetase 1"/>
    <property type="match status" value="1"/>
</dbReference>
<dbReference type="Gene3D" id="3.40.50.150">
    <property type="entry name" value="Vaccinia Virus protein VP39"/>
    <property type="match status" value="1"/>
</dbReference>
<feature type="domain" description="Carrier" evidence="4">
    <location>
        <begin position="822"/>
        <end position="897"/>
    </location>
</feature>
<organism evidence="5 6">
    <name type="scientific">Waterburya agarophytonicola KI4</name>
    <dbReference type="NCBI Taxonomy" id="2874699"/>
    <lineage>
        <taxon>Bacteria</taxon>
        <taxon>Bacillati</taxon>
        <taxon>Cyanobacteriota</taxon>
        <taxon>Cyanophyceae</taxon>
        <taxon>Pleurocapsales</taxon>
        <taxon>Hyellaceae</taxon>
        <taxon>Waterburya</taxon>
        <taxon>Waterburya agarophytonicola</taxon>
    </lineage>
</organism>